<accession>A0ABD7SRA5</accession>
<comment type="caution">
    <text evidence="2">The sequence shown here is derived from an EMBL/GenBank/DDBJ whole genome shotgun (WGS) entry which is preliminary data.</text>
</comment>
<protein>
    <recommendedName>
        <fullName evidence="4">DUF962 domain-containing protein</fullName>
    </recommendedName>
</protein>
<name>A0ABD7SRA5_VIBCL</name>
<evidence type="ECO:0000313" key="3">
    <source>
        <dbReference type="Proteomes" id="UP000323819"/>
    </source>
</evidence>
<evidence type="ECO:0000313" key="2">
    <source>
        <dbReference type="EMBL" id="TXX67364.1"/>
    </source>
</evidence>
<dbReference type="AlphaFoldDB" id="A0ABD7SRA5"/>
<keyword evidence="1" id="KW-0472">Membrane</keyword>
<dbReference type="EMBL" id="VSIJ01000005">
    <property type="protein sequence ID" value="TXX67364.1"/>
    <property type="molecule type" value="Genomic_DNA"/>
</dbReference>
<organism evidence="2 3">
    <name type="scientific">Vibrio cholerae</name>
    <dbReference type="NCBI Taxonomy" id="666"/>
    <lineage>
        <taxon>Bacteria</taxon>
        <taxon>Pseudomonadati</taxon>
        <taxon>Pseudomonadota</taxon>
        <taxon>Gammaproteobacteria</taxon>
        <taxon>Vibrionales</taxon>
        <taxon>Vibrionaceae</taxon>
        <taxon>Vibrio</taxon>
    </lineage>
</organism>
<keyword evidence="1" id="KW-1133">Transmembrane helix</keyword>
<reference evidence="2 3" key="1">
    <citation type="submission" date="2019-06" db="EMBL/GenBank/DDBJ databases">
        <title>Vibrio cholerae phylogeny based on whole-genome sequencing reveals genetic diversity and population strucutre.</title>
        <authorList>
            <person name="Zhiqiu Y."/>
            <person name="Bin L."/>
            <person name="Lingyan J."/>
        </authorList>
    </citation>
    <scope>NUCLEOTIDE SEQUENCE [LARGE SCALE GENOMIC DNA]</scope>
    <source>
        <strain evidence="2 3">N2814</strain>
    </source>
</reference>
<evidence type="ECO:0008006" key="4">
    <source>
        <dbReference type="Google" id="ProtNLM"/>
    </source>
</evidence>
<dbReference type="Proteomes" id="UP000323819">
    <property type="component" value="Unassembled WGS sequence"/>
</dbReference>
<proteinExistence type="predicted"/>
<evidence type="ECO:0000256" key="1">
    <source>
        <dbReference type="SAM" id="Phobius"/>
    </source>
</evidence>
<dbReference type="RefSeq" id="WP_044126068.1">
    <property type="nucleotide sequence ID" value="NZ_JAANNJ010000013.1"/>
</dbReference>
<keyword evidence="1" id="KW-0812">Transmembrane</keyword>
<gene>
    <name evidence="2" type="ORF">FXF03_01955</name>
</gene>
<feature type="transmembrane region" description="Helical" evidence="1">
    <location>
        <begin position="20"/>
        <end position="42"/>
    </location>
</feature>
<sequence>MKKITWNVSPEATNFNKTKMTAHIMGIPIILILLWILQIVLISPFSKLLALAVCGVEYYIYKKSKELGIPLTKIFIYINERKSNLRRALPSRYHKPNK</sequence>